<evidence type="ECO:0000313" key="2">
    <source>
        <dbReference type="EMBL" id="VDO26799.1"/>
    </source>
</evidence>
<feature type="region of interest" description="Disordered" evidence="1">
    <location>
        <begin position="1"/>
        <end position="26"/>
    </location>
</feature>
<keyword evidence="3" id="KW-1185">Reference proteome</keyword>
<evidence type="ECO:0000256" key="1">
    <source>
        <dbReference type="SAM" id="MobiDB-lite"/>
    </source>
</evidence>
<name>A0A0R3QQM6_9BILA</name>
<dbReference type="AlphaFoldDB" id="A0A0R3QQM6"/>
<protein>
    <submittedName>
        <fullName evidence="2 4">Uncharacterized protein</fullName>
    </submittedName>
</protein>
<proteinExistence type="predicted"/>
<gene>
    <name evidence="2" type="ORF">BTMF_LOCUS8062</name>
</gene>
<dbReference type="EMBL" id="UZAG01016216">
    <property type="protein sequence ID" value="VDO26799.1"/>
    <property type="molecule type" value="Genomic_DNA"/>
</dbReference>
<dbReference type="Proteomes" id="UP000280834">
    <property type="component" value="Unassembled WGS sequence"/>
</dbReference>
<dbReference type="WBParaSite" id="BTMF_0001001101-mRNA-1">
    <property type="protein sequence ID" value="BTMF_0001001101-mRNA-1"/>
    <property type="gene ID" value="BTMF_0001001101"/>
</dbReference>
<accession>A0A0R3QQM6</accession>
<evidence type="ECO:0000313" key="4">
    <source>
        <dbReference type="WBParaSite" id="BTMF_0001001101-mRNA-1"/>
    </source>
</evidence>
<reference evidence="2 3" key="2">
    <citation type="submission" date="2018-11" db="EMBL/GenBank/DDBJ databases">
        <authorList>
            <consortium name="Pathogen Informatics"/>
        </authorList>
    </citation>
    <scope>NUCLEOTIDE SEQUENCE [LARGE SCALE GENOMIC DNA]</scope>
</reference>
<reference evidence="4" key="1">
    <citation type="submission" date="2017-02" db="UniProtKB">
        <authorList>
            <consortium name="WormBaseParasite"/>
        </authorList>
    </citation>
    <scope>IDENTIFICATION</scope>
</reference>
<evidence type="ECO:0000313" key="3">
    <source>
        <dbReference type="Proteomes" id="UP000280834"/>
    </source>
</evidence>
<sequence>MVYAHARVAKRRSTAAPTGTDKPMSRSPIACMSLDLRQLDEVMIHMPSHLASLVRWLVASADLQRLTALLEAWSTQSNIIPCLVPDWSRYAEQCIKVVIEAEQTPGETPVVLHPSTMTLTAYATSAAMQKRYVPVSTCASPLYLASLVAAAVEGANA</sequence>
<organism evidence="4">
    <name type="scientific">Brugia timori</name>
    <dbReference type="NCBI Taxonomy" id="42155"/>
    <lineage>
        <taxon>Eukaryota</taxon>
        <taxon>Metazoa</taxon>
        <taxon>Ecdysozoa</taxon>
        <taxon>Nematoda</taxon>
        <taxon>Chromadorea</taxon>
        <taxon>Rhabditida</taxon>
        <taxon>Spirurina</taxon>
        <taxon>Spiruromorpha</taxon>
        <taxon>Filarioidea</taxon>
        <taxon>Onchocercidae</taxon>
        <taxon>Brugia</taxon>
    </lineage>
</organism>